<dbReference type="RefSeq" id="WP_035015851.1">
    <property type="nucleotide sequence ID" value="NZ_ARZY01000038.1"/>
</dbReference>
<keyword evidence="2" id="KW-0238">DNA-binding</keyword>
<dbReference type="InterPro" id="IPR011006">
    <property type="entry name" value="CheY-like_superfamily"/>
</dbReference>
<dbReference type="PANTHER" id="PTHR43214:SF43">
    <property type="entry name" value="TWO-COMPONENT RESPONSE REGULATOR"/>
    <property type="match status" value="1"/>
</dbReference>
<dbReference type="Pfam" id="PF00196">
    <property type="entry name" value="GerE"/>
    <property type="match status" value="1"/>
</dbReference>
<protein>
    <submittedName>
        <fullName evidence="6">Response regulator (Activator) in two-component regulatory system wtih UhpB</fullName>
    </submittedName>
</protein>
<feature type="modified residue" description="4-aspartylphosphate" evidence="3">
    <location>
        <position position="52"/>
    </location>
</feature>
<organism evidence="6 7">
    <name type="scientific">Catenovulum agarivorans DS-2</name>
    <dbReference type="NCBI Taxonomy" id="1328313"/>
    <lineage>
        <taxon>Bacteria</taxon>
        <taxon>Pseudomonadati</taxon>
        <taxon>Pseudomonadota</taxon>
        <taxon>Gammaproteobacteria</taxon>
        <taxon>Alteromonadales</taxon>
        <taxon>Alteromonadaceae</taxon>
        <taxon>Catenovulum</taxon>
    </lineage>
</organism>
<keyword evidence="1 3" id="KW-0597">Phosphoprotein</keyword>
<evidence type="ECO:0000313" key="6">
    <source>
        <dbReference type="EMBL" id="EWH08721.1"/>
    </source>
</evidence>
<comment type="caution">
    <text evidence="6">The sequence shown here is derived from an EMBL/GenBank/DDBJ whole genome shotgun (WGS) entry which is preliminary data.</text>
</comment>
<dbReference type="InterPro" id="IPR016032">
    <property type="entry name" value="Sig_transdc_resp-reg_C-effctor"/>
</dbReference>
<dbReference type="EMBL" id="ARZY01000038">
    <property type="protein sequence ID" value="EWH08721.1"/>
    <property type="molecule type" value="Genomic_DNA"/>
</dbReference>
<dbReference type="CDD" id="cd17535">
    <property type="entry name" value="REC_NarL-like"/>
    <property type="match status" value="1"/>
</dbReference>
<dbReference type="Pfam" id="PF00072">
    <property type="entry name" value="Response_reg"/>
    <property type="match status" value="1"/>
</dbReference>
<keyword evidence="7" id="KW-1185">Reference proteome</keyword>
<evidence type="ECO:0000256" key="2">
    <source>
        <dbReference type="ARBA" id="ARBA00023125"/>
    </source>
</evidence>
<dbReference type="Gene3D" id="3.40.50.2300">
    <property type="match status" value="1"/>
</dbReference>
<dbReference type="GO" id="GO:0000160">
    <property type="term" value="P:phosphorelay signal transduction system"/>
    <property type="evidence" value="ECO:0007669"/>
    <property type="project" value="InterPro"/>
</dbReference>
<reference evidence="6 7" key="1">
    <citation type="journal article" date="2014" name="Genome Announc.">
        <title>Draft Genome Sequence of the Agar-Degrading Bacterium Catenovulum sp. Strain DS-2, Isolated from Intestines of Haliotis diversicolor.</title>
        <authorList>
            <person name="Shan D."/>
            <person name="Li X."/>
            <person name="Gu Z."/>
            <person name="Wei G."/>
            <person name="Gao Z."/>
            <person name="Shao Z."/>
        </authorList>
    </citation>
    <scope>NUCLEOTIDE SEQUENCE [LARGE SCALE GENOMIC DNA]</scope>
    <source>
        <strain evidence="6 7">DS-2</strain>
    </source>
</reference>
<evidence type="ECO:0000313" key="7">
    <source>
        <dbReference type="Proteomes" id="UP000019276"/>
    </source>
</evidence>
<dbReference type="SUPFAM" id="SSF52172">
    <property type="entry name" value="CheY-like"/>
    <property type="match status" value="1"/>
</dbReference>
<dbReference type="GO" id="GO:0003677">
    <property type="term" value="F:DNA binding"/>
    <property type="evidence" value="ECO:0007669"/>
    <property type="project" value="UniProtKB-KW"/>
</dbReference>
<dbReference type="SUPFAM" id="SSF46894">
    <property type="entry name" value="C-terminal effector domain of the bipartite response regulators"/>
    <property type="match status" value="1"/>
</dbReference>
<dbReference type="PRINTS" id="PR00038">
    <property type="entry name" value="HTHLUXR"/>
</dbReference>
<dbReference type="InterPro" id="IPR001789">
    <property type="entry name" value="Sig_transdc_resp-reg_receiver"/>
</dbReference>
<dbReference type="PROSITE" id="PS50110">
    <property type="entry name" value="RESPONSE_REGULATORY"/>
    <property type="match status" value="1"/>
</dbReference>
<gene>
    <name evidence="6" type="ORF">DS2_15844</name>
</gene>
<dbReference type="InterPro" id="IPR039420">
    <property type="entry name" value="WalR-like"/>
</dbReference>
<dbReference type="eggNOG" id="COG2197">
    <property type="taxonomic scope" value="Bacteria"/>
</dbReference>
<feature type="domain" description="Response regulatory" evidence="5">
    <location>
        <begin position="2"/>
        <end position="117"/>
    </location>
</feature>
<dbReference type="STRING" id="1328313.DS2_15844"/>
<proteinExistence type="predicted"/>
<evidence type="ECO:0000256" key="1">
    <source>
        <dbReference type="ARBA" id="ARBA00022553"/>
    </source>
</evidence>
<accession>W7Q9R1</accession>
<evidence type="ECO:0000259" key="4">
    <source>
        <dbReference type="PROSITE" id="PS50043"/>
    </source>
</evidence>
<name>W7Q9R1_9ALTE</name>
<dbReference type="PANTHER" id="PTHR43214">
    <property type="entry name" value="TWO-COMPONENT RESPONSE REGULATOR"/>
    <property type="match status" value="1"/>
</dbReference>
<dbReference type="SMART" id="SM00448">
    <property type="entry name" value="REC"/>
    <property type="match status" value="1"/>
</dbReference>
<dbReference type="SMART" id="SM00421">
    <property type="entry name" value="HTH_LUXR"/>
    <property type="match status" value="1"/>
</dbReference>
<dbReference type="GO" id="GO:0006355">
    <property type="term" value="P:regulation of DNA-templated transcription"/>
    <property type="evidence" value="ECO:0007669"/>
    <property type="project" value="InterPro"/>
</dbReference>
<dbReference type="PROSITE" id="PS50043">
    <property type="entry name" value="HTH_LUXR_2"/>
    <property type="match status" value="1"/>
</dbReference>
<evidence type="ECO:0000256" key="3">
    <source>
        <dbReference type="PROSITE-ProRule" id="PRU00169"/>
    </source>
</evidence>
<dbReference type="CDD" id="cd06170">
    <property type="entry name" value="LuxR_C_like"/>
    <property type="match status" value="1"/>
</dbReference>
<dbReference type="AlphaFoldDB" id="W7Q9R1"/>
<feature type="domain" description="HTH luxR-type" evidence="4">
    <location>
        <begin position="138"/>
        <end position="203"/>
    </location>
</feature>
<evidence type="ECO:0000259" key="5">
    <source>
        <dbReference type="PROSITE" id="PS50110"/>
    </source>
</evidence>
<dbReference type="InterPro" id="IPR058245">
    <property type="entry name" value="NreC/VraR/RcsB-like_REC"/>
</dbReference>
<sequence>MNIAIVEDHQLVLDGFSRLLTSEGYKVIAGFIDFHSALAQLPKTPADICIVDISLPDGNGINLVKQLSAKMPNCQFIMVSMYDYNPYISDALAAGVAGYLSKRVAAATLIDAIESVANGDNYLSADIQNKLEISSQQRPTQLTSLTEREFEAFICFARGFNPKQVASQLDMMPKTAHVHRANIMQKLKLRNQFSMLKIALEAGLISCNEIAMS</sequence>
<dbReference type="OrthoDB" id="9796655at2"/>
<dbReference type="Proteomes" id="UP000019276">
    <property type="component" value="Unassembled WGS sequence"/>
</dbReference>
<dbReference type="InterPro" id="IPR000792">
    <property type="entry name" value="Tscrpt_reg_LuxR_C"/>
</dbReference>